<evidence type="ECO:0000313" key="1">
    <source>
        <dbReference type="EMBL" id="MCX2936055.1"/>
    </source>
</evidence>
<protein>
    <recommendedName>
        <fullName evidence="3">PEP-utilising enzyme mobile domain-containing protein</fullName>
    </recommendedName>
</protein>
<dbReference type="InterPro" id="IPR036637">
    <property type="entry name" value="Phosphohistidine_dom_sf"/>
</dbReference>
<reference evidence="1 2" key="1">
    <citation type="submission" date="2022-11" db="EMBL/GenBank/DDBJ databases">
        <title>Mycobacterium sp. nov.</title>
        <authorList>
            <person name="Papic B."/>
            <person name="Spicic S."/>
            <person name="Duvnjak S."/>
        </authorList>
    </citation>
    <scope>NUCLEOTIDE SEQUENCE [LARGE SCALE GENOMIC DNA]</scope>
    <source>
        <strain evidence="1 2">CVI_P4</strain>
    </source>
</reference>
<dbReference type="PANTHER" id="PTHR43615">
    <property type="entry name" value="PHOSPHOENOLPYRUVATE SYNTHASE-RELATED"/>
    <property type="match status" value="1"/>
</dbReference>
<dbReference type="SUPFAM" id="SSF51735">
    <property type="entry name" value="NAD(P)-binding Rossmann-fold domains"/>
    <property type="match status" value="1"/>
</dbReference>
<dbReference type="PANTHER" id="PTHR43615:SF1">
    <property type="entry name" value="PPDK_N DOMAIN-CONTAINING PROTEIN"/>
    <property type="match status" value="1"/>
</dbReference>
<proteinExistence type="predicted"/>
<organism evidence="1 2">
    <name type="scientific">Mycobacterium pinniadriaticum</name>
    <dbReference type="NCBI Taxonomy" id="2994102"/>
    <lineage>
        <taxon>Bacteria</taxon>
        <taxon>Bacillati</taxon>
        <taxon>Actinomycetota</taxon>
        <taxon>Actinomycetes</taxon>
        <taxon>Mycobacteriales</taxon>
        <taxon>Mycobacteriaceae</taxon>
        <taxon>Mycobacterium</taxon>
    </lineage>
</organism>
<comment type="caution">
    <text evidence="1">The sequence shown here is derived from an EMBL/GenBank/DDBJ whole genome shotgun (WGS) entry which is preliminary data.</text>
</comment>
<name>A0ABT3SAW2_9MYCO</name>
<gene>
    <name evidence="1" type="ORF">ORI27_05050</name>
</gene>
<dbReference type="InterPro" id="IPR051549">
    <property type="entry name" value="PEP_Utilizing_Enz"/>
</dbReference>
<dbReference type="Proteomes" id="UP001300745">
    <property type="component" value="Unassembled WGS sequence"/>
</dbReference>
<evidence type="ECO:0000313" key="2">
    <source>
        <dbReference type="Proteomes" id="UP001300745"/>
    </source>
</evidence>
<dbReference type="EMBL" id="JAPJDO010000003">
    <property type="protein sequence ID" value="MCX2936055.1"/>
    <property type="molecule type" value="Genomic_DNA"/>
</dbReference>
<keyword evidence="2" id="KW-1185">Reference proteome</keyword>
<dbReference type="SUPFAM" id="SSF52009">
    <property type="entry name" value="Phosphohistidine domain"/>
    <property type="match status" value="1"/>
</dbReference>
<dbReference type="Gene3D" id="3.50.30.10">
    <property type="entry name" value="Phosphohistidine domain"/>
    <property type="match status" value="1"/>
</dbReference>
<accession>A0ABT3SAW2</accession>
<sequence length="789" mass="82568">MRILLTEVTGELGRALAESLLAAGHQVHGIAERPHRDLDPGVDFFCAALTHPVLYPLAQKADVVVLLPPAGRDAIRSAEVARVCDAAARGGSRIVFPSLALLAPRSWQQAEDLVSTGWAPNLVVRIAAPVGRQADALVCRSVAALLEVGAGAVPHVLHVDDLIRFLVAAVGTDRTGVVDLATADSITAVAAQQVLGGADPRPKVRGVPGWPQLCPPMDLAALPTVWGFECGWGATDAVADTVRGLEGRKVGPDGAVAAPGRIPMPVANVPRAGGPNLVGAAFDGADGEFDDRIDPRFAEFVVTPLQDATAEPLSPMSLDVHLTGLRAAGRTLSQLLDLRDPVAGEWESRLFAVFGHRVYLGSSALAAAEPRLPVRAAGLSRRLRAPAGRPGVAPGRLVSITGAMSTTRLISSARMYGRHLRAYRADSDAERRGPARFGVLHDAQLAARIRLLRSRVHEGWVLTALAVLLAEVAPAQLDGAGETVSIRSEIDSLARVLRAHPYARTALESGDVAAARAAAPMLATAFDTVLAHIGHRGPGAAELAAPVLADNPDALLAAAERVPGSHVHDEEPKMPGAQACRVSAYDTTLRFTHQLRLAVRELGARLVAEDMLAGRDDIYYLTLEEALASPADSRLRVKRRVAERERLQAVRPPAVIDTRWRAVVAPDPARVAEELRGTSVVPGIVEGAIRVVDSAAEVGLQAGEIAVICSADVEPVALLGAPAAVLTDGGSVLADASMIGVPWVAGIGDCALRLRTGMRVRVDGSAGLVTVLAPDGEPTARLVAAEARS</sequence>
<evidence type="ECO:0008006" key="3">
    <source>
        <dbReference type="Google" id="ProtNLM"/>
    </source>
</evidence>
<dbReference type="RefSeq" id="WP_265995453.1">
    <property type="nucleotide sequence ID" value="NZ_JAPJDN010000003.1"/>
</dbReference>
<dbReference type="Gene3D" id="3.40.50.720">
    <property type="entry name" value="NAD(P)-binding Rossmann-like Domain"/>
    <property type="match status" value="1"/>
</dbReference>
<dbReference type="InterPro" id="IPR036291">
    <property type="entry name" value="NAD(P)-bd_dom_sf"/>
</dbReference>